<keyword evidence="2" id="KW-0813">Transport</keyword>
<keyword evidence="4 7" id="KW-1133">Transmembrane helix</keyword>
<feature type="domain" description="Major facilitator superfamily (MFS) profile" evidence="8">
    <location>
        <begin position="164"/>
        <end position="730"/>
    </location>
</feature>
<dbReference type="PROSITE" id="PS50850">
    <property type="entry name" value="MFS"/>
    <property type="match status" value="1"/>
</dbReference>
<feature type="transmembrane region" description="Helical" evidence="7">
    <location>
        <begin position="200"/>
        <end position="222"/>
    </location>
</feature>
<dbReference type="InterPro" id="IPR036259">
    <property type="entry name" value="MFS_trans_sf"/>
</dbReference>
<feature type="transmembrane region" description="Helical" evidence="7">
    <location>
        <begin position="566"/>
        <end position="584"/>
    </location>
</feature>
<feature type="region of interest" description="Disordered" evidence="6">
    <location>
        <begin position="17"/>
        <end position="42"/>
    </location>
</feature>
<feature type="transmembrane region" description="Helical" evidence="7">
    <location>
        <begin position="287"/>
        <end position="309"/>
    </location>
</feature>
<feature type="region of interest" description="Disordered" evidence="6">
    <location>
        <begin position="522"/>
        <end position="541"/>
    </location>
</feature>
<dbReference type="EMBL" id="BSDZ01000014">
    <property type="protein sequence ID" value="GLI63121.1"/>
    <property type="molecule type" value="Genomic_DNA"/>
</dbReference>
<dbReference type="InterPro" id="IPR011701">
    <property type="entry name" value="MFS"/>
</dbReference>
<dbReference type="Proteomes" id="UP001165090">
    <property type="component" value="Unassembled WGS sequence"/>
</dbReference>
<proteinExistence type="predicted"/>
<reference evidence="9 10" key="1">
    <citation type="journal article" date="2023" name="IScience">
        <title>Expanded male sex-determining region conserved during the evolution of homothallism in the green alga Volvox.</title>
        <authorList>
            <person name="Yamamoto K."/>
            <person name="Matsuzaki R."/>
            <person name="Mahakham W."/>
            <person name="Heman W."/>
            <person name="Sekimoto H."/>
            <person name="Kawachi M."/>
            <person name="Minakuchi Y."/>
            <person name="Toyoda A."/>
            <person name="Nozaki H."/>
        </authorList>
    </citation>
    <scope>NUCLEOTIDE SEQUENCE [LARGE SCALE GENOMIC DNA]</scope>
    <source>
        <strain evidence="9 10">NIES-4468</strain>
    </source>
</reference>
<evidence type="ECO:0000256" key="3">
    <source>
        <dbReference type="ARBA" id="ARBA00022692"/>
    </source>
</evidence>
<feature type="transmembrane region" description="Helical" evidence="7">
    <location>
        <begin position="321"/>
        <end position="344"/>
    </location>
</feature>
<name>A0ABQ5RZT5_9CHLO</name>
<comment type="caution">
    <text evidence="9">The sequence shown here is derived from an EMBL/GenBank/DDBJ whole genome shotgun (WGS) entry which is preliminary data.</text>
</comment>
<dbReference type="PANTHER" id="PTHR43791:SF36">
    <property type="entry name" value="TRANSPORTER, PUTATIVE (AFU_ORTHOLOGUE AFUA_6G08340)-RELATED"/>
    <property type="match status" value="1"/>
</dbReference>
<feature type="transmembrane region" description="Helical" evidence="7">
    <location>
        <begin position="596"/>
        <end position="615"/>
    </location>
</feature>
<feature type="transmembrane region" description="Helical" evidence="7">
    <location>
        <begin position="164"/>
        <end position="188"/>
    </location>
</feature>
<organism evidence="9 10">
    <name type="scientific">Volvox africanus</name>
    <dbReference type="NCBI Taxonomy" id="51714"/>
    <lineage>
        <taxon>Eukaryota</taxon>
        <taxon>Viridiplantae</taxon>
        <taxon>Chlorophyta</taxon>
        <taxon>core chlorophytes</taxon>
        <taxon>Chlorophyceae</taxon>
        <taxon>CS clade</taxon>
        <taxon>Chlamydomonadales</taxon>
        <taxon>Volvocaceae</taxon>
        <taxon>Volvox</taxon>
    </lineage>
</organism>
<keyword evidence="3 7" id="KW-0812">Transmembrane</keyword>
<feature type="transmembrane region" description="Helical" evidence="7">
    <location>
        <begin position="700"/>
        <end position="724"/>
    </location>
</feature>
<evidence type="ECO:0000256" key="4">
    <source>
        <dbReference type="ARBA" id="ARBA00022989"/>
    </source>
</evidence>
<evidence type="ECO:0000313" key="9">
    <source>
        <dbReference type="EMBL" id="GLI63121.1"/>
    </source>
</evidence>
<feature type="transmembrane region" description="Helical" evidence="7">
    <location>
        <begin position="254"/>
        <end position="275"/>
    </location>
</feature>
<accession>A0ABQ5RZT5</accession>
<keyword evidence="5 7" id="KW-0472">Membrane</keyword>
<evidence type="ECO:0000256" key="7">
    <source>
        <dbReference type="SAM" id="Phobius"/>
    </source>
</evidence>
<evidence type="ECO:0000259" key="8">
    <source>
        <dbReference type="PROSITE" id="PS50850"/>
    </source>
</evidence>
<feature type="transmembrane region" description="Helical" evidence="7">
    <location>
        <begin position="621"/>
        <end position="642"/>
    </location>
</feature>
<dbReference type="Gene3D" id="1.20.1250.20">
    <property type="entry name" value="MFS general substrate transporter like domains"/>
    <property type="match status" value="1"/>
</dbReference>
<feature type="transmembrane region" description="Helical" evidence="7">
    <location>
        <begin position="654"/>
        <end position="680"/>
    </location>
</feature>
<evidence type="ECO:0000313" key="10">
    <source>
        <dbReference type="Proteomes" id="UP001165090"/>
    </source>
</evidence>
<evidence type="ECO:0000256" key="2">
    <source>
        <dbReference type="ARBA" id="ARBA00022448"/>
    </source>
</evidence>
<sequence length="792" mass="80715">MQFGSLSRLLGRGRYNAVPQAPLVPGPVNGDDRSAGHDGLNDPAYDTPAIQPHQLQLSRAAQRNAGAGAAAAAAVSDSGLRIAPKIPVPGYPVVGGSGSRSQKPPVVAASTRFDDCSPLWEQDGEERASGAAAAAKRDIEGADIDASGRKVDLQILFRKISMRLLPLFFIMVIMCYVDRTSLAFAAIQLNASLGFSPSEYGMGSGLFFLGYSLFQIPSNLLLRRLGGPTWLALIITAWGLVACTFAAMRTPGQFYALRLLLGATEAGAFPGMWFVLTTFYPGDMVTFPFSVVEAGISLSHVVAAPLAAACLSLDGVGGMAGWRWLFLLEGLPTLVLAVAMYRLLPYSPETADFLSPSERRILILRIEQHNRSDKAADSDNTSSAQIIGGGGLKCMSSVAGNLGAGCVVIKRAKVRGTFGNDGGGIGGGDAVAGSGGDCSTPGGAGGGNSSCSSDSGGSSIWAAIQPAITNKYVWYMGAIKFVKDIASFGLIFWAPTIVNTLLQEMYRPTGIAERLGVGPGAVVSRAPHDDEGGRGESGGDGGVRRALLGALLPLAAEGDHGNGVEAVLLTALPFALAAAGGIALAHSSQRSGERFLHISMPYIVTGGILTLYTRAASQSPWLGFLALSLGVVGVYCGSGPSLSLVSELAAGPGLVVALPLYNSLGTLGGFLGPAIVGWLVQGAHGNAAGITSSTTAVIHGGGFGLSAMVLGSALCLAGFMVLALGAAMGRLPAVLDARVAVGGSSGSGARVDHGGCSGGSRAVVEGENSKNSAVLQKSLDSGGNACRPTGPV</sequence>
<feature type="compositionally biased region" description="Basic and acidic residues" evidence="6">
    <location>
        <begin position="30"/>
        <end position="40"/>
    </location>
</feature>
<dbReference type="SUPFAM" id="SSF103473">
    <property type="entry name" value="MFS general substrate transporter"/>
    <property type="match status" value="2"/>
</dbReference>
<evidence type="ECO:0000256" key="1">
    <source>
        <dbReference type="ARBA" id="ARBA00004141"/>
    </source>
</evidence>
<evidence type="ECO:0000256" key="6">
    <source>
        <dbReference type="SAM" id="MobiDB-lite"/>
    </source>
</evidence>
<feature type="transmembrane region" description="Helical" evidence="7">
    <location>
        <begin position="229"/>
        <end position="248"/>
    </location>
</feature>
<dbReference type="PANTHER" id="PTHR43791">
    <property type="entry name" value="PERMEASE-RELATED"/>
    <property type="match status" value="1"/>
</dbReference>
<dbReference type="InterPro" id="IPR020846">
    <property type="entry name" value="MFS_dom"/>
</dbReference>
<comment type="subcellular location">
    <subcellularLocation>
        <location evidence="1">Membrane</location>
        <topology evidence="1">Multi-pass membrane protein</topology>
    </subcellularLocation>
</comment>
<evidence type="ECO:0000256" key="5">
    <source>
        <dbReference type="ARBA" id="ARBA00023136"/>
    </source>
</evidence>
<protein>
    <recommendedName>
        <fullName evidence="8">Major facilitator superfamily (MFS) profile domain-containing protein</fullName>
    </recommendedName>
</protein>
<dbReference type="Pfam" id="PF07690">
    <property type="entry name" value="MFS_1"/>
    <property type="match status" value="1"/>
</dbReference>
<keyword evidence="10" id="KW-1185">Reference proteome</keyword>
<gene>
    <name evidence="9" type="ORF">VaNZ11_006027</name>
</gene>